<evidence type="ECO:0000256" key="2">
    <source>
        <dbReference type="ARBA" id="ARBA00023125"/>
    </source>
</evidence>
<dbReference type="InterPro" id="IPR037923">
    <property type="entry name" value="HTH-like"/>
</dbReference>
<dbReference type="SMART" id="SM00342">
    <property type="entry name" value="HTH_ARAC"/>
    <property type="match status" value="1"/>
</dbReference>
<dbReference type="InterPro" id="IPR009057">
    <property type="entry name" value="Homeodomain-like_sf"/>
</dbReference>
<dbReference type="SUPFAM" id="SSF51215">
    <property type="entry name" value="Regulatory protein AraC"/>
    <property type="match status" value="1"/>
</dbReference>
<evidence type="ECO:0000259" key="4">
    <source>
        <dbReference type="PROSITE" id="PS01124"/>
    </source>
</evidence>
<dbReference type="Gene3D" id="1.10.10.60">
    <property type="entry name" value="Homeodomain-like"/>
    <property type="match status" value="2"/>
</dbReference>
<feature type="domain" description="HTH araC/xylS-type" evidence="4">
    <location>
        <begin position="196"/>
        <end position="294"/>
    </location>
</feature>
<evidence type="ECO:0000256" key="1">
    <source>
        <dbReference type="ARBA" id="ARBA00023015"/>
    </source>
</evidence>
<dbReference type="Pfam" id="PF12833">
    <property type="entry name" value="HTH_18"/>
    <property type="match status" value="1"/>
</dbReference>
<accession>A0ABY6IUX4</accession>
<dbReference type="SUPFAM" id="SSF46689">
    <property type="entry name" value="Homeodomain-like"/>
    <property type="match status" value="2"/>
</dbReference>
<dbReference type="InterPro" id="IPR018060">
    <property type="entry name" value="HTH_AraC"/>
</dbReference>
<reference evidence="5" key="1">
    <citation type="submission" date="2022-10" db="EMBL/GenBank/DDBJ databases">
        <title>Chitinophaga sp. nov., isolated from soil.</title>
        <authorList>
            <person name="Jeon C.O."/>
        </authorList>
    </citation>
    <scope>NUCLEOTIDE SEQUENCE</scope>
    <source>
        <strain evidence="5">R8</strain>
    </source>
</reference>
<gene>
    <name evidence="5" type="ORF">MKQ68_13890</name>
</gene>
<dbReference type="InterPro" id="IPR018062">
    <property type="entry name" value="HTH_AraC-typ_CS"/>
</dbReference>
<evidence type="ECO:0000313" key="5">
    <source>
        <dbReference type="EMBL" id="UYQ91182.1"/>
    </source>
</evidence>
<keyword evidence="3" id="KW-0804">Transcription</keyword>
<dbReference type="Proteomes" id="UP001162741">
    <property type="component" value="Chromosome"/>
</dbReference>
<sequence length="299" mass="34726">MLQQKRRDGFDGQKLISLPPIVYNKLHRGGLPVSRIFIKHIGYFPKAAHHFRERKKGCADNILIYCLRGKGWYMLGNKLHHVGPNQFIHIPATKQYLRYGADDEDPWTIYWVHYSGPEMKDFNVTLRISEKDGPQDIVFNEKAINIWQDMYQSLEMGYGTDNLMNANLALPHFVSTFLYPEKHSPAPANDTPDLVTDTALFMRAHIASKLTVEDFAARRQLSPSYFAEKFKKATGMSVIDYFIQLKIQKACQLLYDPSMKIKDVSNAVGYEDPYYFSRLFKKLMEISPEQYRTLRGKQR</sequence>
<dbReference type="PROSITE" id="PS00041">
    <property type="entry name" value="HTH_ARAC_FAMILY_1"/>
    <property type="match status" value="1"/>
</dbReference>
<dbReference type="CDD" id="cd06986">
    <property type="entry name" value="cupin_MmsR-like_N"/>
    <property type="match status" value="1"/>
</dbReference>
<dbReference type="Gene3D" id="2.60.120.280">
    <property type="entry name" value="Regulatory protein AraC"/>
    <property type="match status" value="1"/>
</dbReference>
<dbReference type="Pfam" id="PF02311">
    <property type="entry name" value="AraC_binding"/>
    <property type="match status" value="1"/>
</dbReference>
<organism evidence="5 6">
    <name type="scientific">Chitinophaga horti</name>
    <dbReference type="NCBI Taxonomy" id="2920382"/>
    <lineage>
        <taxon>Bacteria</taxon>
        <taxon>Pseudomonadati</taxon>
        <taxon>Bacteroidota</taxon>
        <taxon>Chitinophagia</taxon>
        <taxon>Chitinophagales</taxon>
        <taxon>Chitinophagaceae</taxon>
        <taxon>Chitinophaga</taxon>
    </lineage>
</organism>
<keyword evidence="6" id="KW-1185">Reference proteome</keyword>
<dbReference type="RefSeq" id="WP_264279658.1">
    <property type="nucleotide sequence ID" value="NZ_CP107006.1"/>
</dbReference>
<evidence type="ECO:0000313" key="6">
    <source>
        <dbReference type="Proteomes" id="UP001162741"/>
    </source>
</evidence>
<keyword evidence="2" id="KW-0238">DNA-binding</keyword>
<dbReference type="PANTHER" id="PTHR43280">
    <property type="entry name" value="ARAC-FAMILY TRANSCRIPTIONAL REGULATOR"/>
    <property type="match status" value="1"/>
</dbReference>
<protein>
    <submittedName>
        <fullName evidence="5">AraC family transcriptional regulator</fullName>
    </submittedName>
</protein>
<keyword evidence="1" id="KW-0805">Transcription regulation</keyword>
<dbReference type="PANTHER" id="PTHR43280:SF30">
    <property type="entry name" value="MMSAB OPERON REGULATORY PROTEIN"/>
    <property type="match status" value="1"/>
</dbReference>
<dbReference type="PRINTS" id="PR00032">
    <property type="entry name" value="HTHARAC"/>
</dbReference>
<name>A0ABY6IUX4_9BACT</name>
<dbReference type="InterPro" id="IPR020449">
    <property type="entry name" value="Tscrpt_reg_AraC-type_HTH"/>
</dbReference>
<dbReference type="InterPro" id="IPR003313">
    <property type="entry name" value="AraC-bd"/>
</dbReference>
<proteinExistence type="predicted"/>
<evidence type="ECO:0000256" key="3">
    <source>
        <dbReference type="ARBA" id="ARBA00023163"/>
    </source>
</evidence>
<dbReference type="PROSITE" id="PS01124">
    <property type="entry name" value="HTH_ARAC_FAMILY_2"/>
    <property type="match status" value="1"/>
</dbReference>
<dbReference type="EMBL" id="CP107006">
    <property type="protein sequence ID" value="UYQ91182.1"/>
    <property type="molecule type" value="Genomic_DNA"/>
</dbReference>